<accession>A0A2W3Z0P2</accession>
<dbReference type="AlphaFoldDB" id="A0A2W3Z0P2"/>
<name>A0A2W3Z0P2_9ENTE</name>
<gene>
    <name evidence="2" type="ORF">CI088_16900</name>
</gene>
<dbReference type="EMBL" id="PIEU01000129">
    <property type="protein sequence ID" value="PZL69927.1"/>
    <property type="molecule type" value="Genomic_DNA"/>
</dbReference>
<organism evidence="2 3">
    <name type="scientific">Enterococcus plantarum</name>
    <dbReference type="NCBI Taxonomy" id="1077675"/>
    <lineage>
        <taxon>Bacteria</taxon>
        <taxon>Bacillati</taxon>
        <taxon>Bacillota</taxon>
        <taxon>Bacilli</taxon>
        <taxon>Lactobacillales</taxon>
        <taxon>Enterococcaceae</taxon>
        <taxon>Enterococcus</taxon>
    </lineage>
</organism>
<keyword evidence="3" id="KW-1185">Reference proteome</keyword>
<dbReference type="RefSeq" id="WP_111249011.1">
    <property type="nucleotide sequence ID" value="NZ_JAFLVY010000021.1"/>
</dbReference>
<sequence>MFKHVNEYVCFSDEINNYLSAIMIDNKISHEEYHYSYIWELVKSQGVSIRGFDFKETTSECIFGMLVEDQLEPTIVFNQQLDVNTKNFVISHEIIHYLFHKNEKNVVFIDTKESLKNHGRKTLQEFQANIGASAILMPDEVLIYFLKKGWSLVQLSNSFALSEEDIAIRLIQIMQANFELSFRTAKNHADDIRYHFNEKGKTTAILLATELEYQLKKKQTKIDFIKY</sequence>
<dbReference type="Gene3D" id="1.10.10.2910">
    <property type="match status" value="1"/>
</dbReference>
<dbReference type="Pfam" id="PF06114">
    <property type="entry name" value="Peptidase_M78"/>
    <property type="match status" value="1"/>
</dbReference>
<dbReference type="InterPro" id="IPR010359">
    <property type="entry name" value="IrrE_HExxH"/>
</dbReference>
<proteinExistence type="predicted"/>
<protein>
    <recommendedName>
        <fullName evidence="1">IrrE N-terminal-like domain-containing protein</fullName>
    </recommendedName>
</protein>
<reference evidence="2 3" key="1">
    <citation type="submission" date="2017-11" db="EMBL/GenBank/DDBJ databases">
        <title>Draft genome sequence of Enterococcus plantarum TRW2 strain isolated from lettuce.</title>
        <authorList>
            <person name="Kim E.B."/>
            <person name="Marco M.L."/>
            <person name="Williams T.R."/>
            <person name="You I.H."/>
        </authorList>
    </citation>
    <scope>NUCLEOTIDE SEQUENCE [LARGE SCALE GENOMIC DNA]</scope>
    <source>
        <strain evidence="2 3">TRW2</strain>
    </source>
</reference>
<dbReference type="Proteomes" id="UP000249828">
    <property type="component" value="Unassembled WGS sequence"/>
</dbReference>
<evidence type="ECO:0000313" key="3">
    <source>
        <dbReference type="Proteomes" id="UP000249828"/>
    </source>
</evidence>
<evidence type="ECO:0000259" key="1">
    <source>
        <dbReference type="Pfam" id="PF06114"/>
    </source>
</evidence>
<comment type="caution">
    <text evidence="2">The sequence shown here is derived from an EMBL/GenBank/DDBJ whole genome shotgun (WGS) entry which is preliminary data.</text>
</comment>
<evidence type="ECO:0000313" key="2">
    <source>
        <dbReference type="EMBL" id="PZL69927.1"/>
    </source>
</evidence>
<feature type="domain" description="IrrE N-terminal-like" evidence="1">
    <location>
        <begin position="69"/>
        <end position="170"/>
    </location>
</feature>